<evidence type="ECO:0000313" key="2">
    <source>
        <dbReference type="Proteomes" id="UP001222325"/>
    </source>
</evidence>
<name>A0AAD6TTG5_9AGAR</name>
<reference evidence="1" key="1">
    <citation type="submission" date="2023-03" db="EMBL/GenBank/DDBJ databases">
        <title>Massive genome expansion in bonnet fungi (Mycena s.s.) driven by repeated elements and novel gene families across ecological guilds.</title>
        <authorList>
            <consortium name="Lawrence Berkeley National Laboratory"/>
            <person name="Harder C.B."/>
            <person name="Miyauchi S."/>
            <person name="Viragh M."/>
            <person name="Kuo A."/>
            <person name="Thoen E."/>
            <person name="Andreopoulos B."/>
            <person name="Lu D."/>
            <person name="Skrede I."/>
            <person name="Drula E."/>
            <person name="Henrissat B."/>
            <person name="Morin E."/>
            <person name="Kohler A."/>
            <person name="Barry K."/>
            <person name="LaButti K."/>
            <person name="Morin E."/>
            <person name="Salamov A."/>
            <person name="Lipzen A."/>
            <person name="Mereny Z."/>
            <person name="Hegedus B."/>
            <person name="Baldrian P."/>
            <person name="Stursova M."/>
            <person name="Weitz H."/>
            <person name="Taylor A."/>
            <person name="Grigoriev I.V."/>
            <person name="Nagy L.G."/>
            <person name="Martin F."/>
            <person name="Kauserud H."/>
        </authorList>
    </citation>
    <scope>NUCLEOTIDE SEQUENCE</scope>
    <source>
        <strain evidence="1">CBHHK173m</strain>
    </source>
</reference>
<proteinExistence type="predicted"/>
<dbReference type="AlphaFoldDB" id="A0AAD6TTG5"/>
<dbReference type="EMBL" id="JARJCN010000076">
    <property type="protein sequence ID" value="KAJ7077019.1"/>
    <property type="molecule type" value="Genomic_DNA"/>
</dbReference>
<sequence>MSVLAPTTVASAAGLRATFPAEYEQHKVLLFPTGERAPFIVDIPKPPGDATGAAIGGLAYMPWLTGDAAAGPANHSYLEIAVSVGDGEQQYMTVVMTDQDHPLHMVLPRNRCIEHIVGGGVTWRGNVLAVRRLGGQLVDVNAEHIASIMHNVANLIRAEALAAASVFFVEPDADVHTDSE</sequence>
<accession>A0AAD6TTG5</accession>
<evidence type="ECO:0000313" key="1">
    <source>
        <dbReference type="EMBL" id="KAJ7077019.1"/>
    </source>
</evidence>
<comment type="caution">
    <text evidence="1">The sequence shown here is derived from an EMBL/GenBank/DDBJ whole genome shotgun (WGS) entry which is preliminary data.</text>
</comment>
<organism evidence="1 2">
    <name type="scientific">Mycena belliarum</name>
    <dbReference type="NCBI Taxonomy" id="1033014"/>
    <lineage>
        <taxon>Eukaryota</taxon>
        <taxon>Fungi</taxon>
        <taxon>Dikarya</taxon>
        <taxon>Basidiomycota</taxon>
        <taxon>Agaricomycotina</taxon>
        <taxon>Agaricomycetes</taxon>
        <taxon>Agaricomycetidae</taxon>
        <taxon>Agaricales</taxon>
        <taxon>Marasmiineae</taxon>
        <taxon>Mycenaceae</taxon>
        <taxon>Mycena</taxon>
    </lineage>
</organism>
<gene>
    <name evidence="1" type="ORF">B0H15DRAFT_955335</name>
</gene>
<dbReference type="Proteomes" id="UP001222325">
    <property type="component" value="Unassembled WGS sequence"/>
</dbReference>
<protein>
    <submittedName>
        <fullName evidence="1">Uncharacterized protein</fullName>
    </submittedName>
</protein>
<keyword evidence="2" id="KW-1185">Reference proteome</keyword>